<evidence type="ECO:0000256" key="4">
    <source>
        <dbReference type="ARBA" id="ARBA00022729"/>
    </source>
</evidence>
<dbReference type="AlphaFoldDB" id="A0A1H0FD05"/>
<dbReference type="Pfam" id="PF03150">
    <property type="entry name" value="CCP_MauG"/>
    <property type="match status" value="2"/>
</dbReference>
<feature type="region of interest" description="Disordered" evidence="8">
    <location>
        <begin position="590"/>
        <end position="620"/>
    </location>
</feature>
<evidence type="ECO:0000256" key="1">
    <source>
        <dbReference type="ARBA" id="ARBA00004196"/>
    </source>
</evidence>
<evidence type="ECO:0000256" key="7">
    <source>
        <dbReference type="PROSITE-ProRule" id="PRU00433"/>
    </source>
</evidence>
<evidence type="ECO:0000256" key="5">
    <source>
        <dbReference type="ARBA" id="ARBA00023002"/>
    </source>
</evidence>
<keyword evidence="11" id="KW-0575">Peroxidase</keyword>
<evidence type="ECO:0000256" key="6">
    <source>
        <dbReference type="ARBA" id="ARBA00023004"/>
    </source>
</evidence>
<evidence type="ECO:0000313" key="12">
    <source>
        <dbReference type="Proteomes" id="UP000198827"/>
    </source>
</evidence>
<sequence length="714" mass="77145">MMFNYLDLYRITRLPCAMAGVLLTIGLPAASAWAADPVAVDPPVPDVPTLQSLRGMLPPDPSGTEGGRKVDLMTDYVLNRSAAVLLGKALFWDMEIGSDGSTACASCHFHAGVDHRTTNQINPGQANTNANVSSIFNKPFTASNIPGDVPSYTTKSGGKGGPNYLLKKADFPTHVLADPMDRNSAIVYSTDDVIGSQGVFDANFVKPHQARFDKCIQQPDGIFQVGGINVRRSTGRNAPTVINAAFNVRNFWDGRANNVFNGFSPFGNRDPDAGIFVTSDRSGVATKVRLALKDASAASQAVGPPGSPVEMSCGGRTFADIGRRMLDTLMLKQQRISSTDSVLGPVSGARRPTYRELIKNAFQPRLWNATQQVSLGGAPYTQMEANFPLFFGLAIQLYESTLISDQAPLDAYLQGDHTAMNDQQVQGMNLFLGKGKCISCHGGAELTNAGSRLLFHPRERIERMVMADNLTTLYDNGFYNTGVRPTSEDLALGGSDAWGNPLSFTREYNTVLQGGQIPDPLEVDVCTFEARLSSAIPCDATLKPNVGFRDAVDGAFKTPTLRNIALTGPYFHNGSRATLRQVMEFYNRGGDRRGEDASNTSGFDHPAVNQHNGSNLDPDMTRLNLTPDEVDALVKFMEVGLTDPRVAWERAPFDHPSLVLAQGEKGDENSVGQKPASPKITTRQAQDAEIQLKPVGAEGRPSLEGPLQPFNNDL</sequence>
<dbReference type="PANTHER" id="PTHR30600:SF10">
    <property type="entry name" value="BLL6722 PROTEIN"/>
    <property type="match status" value="1"/>
</dbReference>
<comment type="subcellular location">
    <subcellularLocation>
        <location evidence="1">Cell envelope</location>
    </subcellularLocation>
</comment>
<evidence type="ECO:0000313" key="11">
    <source>
        <dbReference type="EMBL" id="SDN92578.1"/>
    </source>
</evidence>
<dbReference type="GO" id="GO:0030313">
    <property type="term" value="C:cell envelope"/>
    <property type="evidence" value="ECO:0007669"/>
    <property type="project" value="UniProtKB-SubCell"/>
</dbReference>
<organism evidence="11 12">
    <name type="scientific">Pseudomonas arsenicoxydans</name>
    <dbReference type="NCBI Taxonomy" id="702115"/>
    <lineage>
        <taxon>Bacteria</taxon>
        <taxon>Pseudomonadati</taxon>
        <taxon>Pseudomonadota</taxon>
        <taxon>Gammaproteobacteria</taxon>
        <taxon>Pseudomonadales</taxon>
        <taxon>Pseudomonadaceae</taxon>
        <taxon>Pseudomonas</taxon>
    </lineage>
</organism>
<feature type="domain" description="Cytochrome c" evidence="10">
    <location>
        <begin position="82"/>
        <end position="191"/>
    </location>
</feature>
<evidence type="ECO:0000259" key="10">
    <source>
        <dbReference type="PROSITE" id="PS51007"/>
    </source>
</evidence>
<keyword evidence="3 7" id="KW-0479">Metal-binding</keyword>
<dbReference type="GO" id="GO:0020037">
    <property type="term" value="F:heme binding"/>
    <property type="evidence" value="ECO:0007669"/>
    <property type="project" value="InterPro"/>
</dbReference>
<dbReference type="SUPFAM" id="SSF46626">
    <property type="entry name" value="Cytochrome c"/>
    <property type="match status" value="2"/>
</dbReference>
<accession>A0A1H0FD05</accession>
<feature type="chain" id="PRO_5009248327" evidence="9">
    <location>
        <begin position="35"/>
        <end position="714"/>
    </location>
</feature>
<dbReference type="GO" id="GO:0004130">
    <property type="term" value="F:cytochrome-c peroxidase activity"/>
    <property type="evidence" value="ECO:0007669"/>
    <property type="project" value="TreeGrafter"/>
</dbReference>
<dbReference type="InterPro" id="IPR036909">
    <property type="entry name" value="Cyt_c-like_dom_sf"/>
</dbReference>
<dbReference type="GO" id="GO:0046872">
    <property type="term" value="F:metal ion binding"/>
    <property type="evidence" value="ECO:0007669"/>
    <property type="project" value="UniProtKB-KW"/>
</dbReference>
<dbReference type="GO" id="GO:0009055">
    <property type="term" value="F:electron transfer activity"/>
    <property type="evidence" value="ECO:0007669"/>
    <property type="project" value="InterPro"/>
</dbReference>
<keyword evidence="2 7" id="KW-0349">Heme</keyword>
<gene>
    <name evidence="11" type="ORF">SAMN04489798_1525</name>
</gene>
<evidence type="ECO:0000256" key="8">
    <source>
        <dbReference type="SAM" id="MobiDB-lite"/>
    </source>
</evidence>
<dbReference type="PANTHER" id="PTHR30600">
    <property type="entry name" value="CYTOCHROME C PEROXIDASE-RELATED"/>
    <property type="match status" value="1"/>
</dbReference>
<dbReference type="Proteomes" id="UP000198827">
    <property type="component" value="Chromosome I"/>
</dbReference>
<dbReference type="PROSITE" id="PS51007">
    <property type="entry name" value="CYTC"/>
    <property type="match status" value="1"/>
</dbReference>
<evidence type="ECO:0000256" key="3">
    <source>
        <dbReference type="ARBA" id="ARBA00022723"/>
    </source>
</evidence>
<dbReference type="InterPro" id="IPR051395">
    <property type="entry name" value="Cytochrome_c_Peroxidase/MauG"/>
</dbReference>
<name>A0A1H0FD05_9PSED</name>
<keyword evidence="4 9" id="KW-0732">Signal</keyword>
<dbReference type="InterPro" id="IPR004852">
    <property type="entry name" value="Di-haem_cyt_c_peroxidsae"/>
</dbReference>
<dbReference type="EMBL" id="LT629705">
    <property type="protein sequence ID" value="SDN92578.1"/>
    <property type="molecule type" value="Genomic_DNA"/>
</dbReference>
<keyword evidence="6 7" id="KW-0408">Iron</keyword>
<dbReference type="Gene3D" id="1.10.760.10">
    <property type="entry name" value="Cytochrome c-like domain"/>
    <property type="match status" value="3"/>
</dbReference>
<reference evidence="11 12" key="1">
    <citation type="submission" date="2016-10" db="EMBL/GenBank/DDBJ databases">
        <authorList>
            <person name="de Groot N.N."/>
        </authorList>
    </citation>
    <scope>NUCLEOTIDE SEQUENCE [LARGE SCALE GENOMIC DNA]</scope>
    <source>
        <strain evidence="11 12">CECT 7543</strain>
    </source>
</reference>
<keyword evidence="5" id="KW-0560">Oxidoreductase</keyword>
<protein>
    <submittedName>
        <fullName evidence="11">Di-haem cytochrome c peroxidase</fullName>
    </submittedName>
</protein>
<dbReference type="InterPro" id="IPR009056">
    <property type="entry name" value="Cyt_c-like_dom"/>
</dbReference>
<evidence type="ECO:0000256" key="2">
    <source>
        <dbReference type="ARBA" id="ARBA00022617"/>
    </source>
</evidence>
<proteinExistence type="predicted"/>
<evidence type="ECO:0000256" key="9">
    <source>
        <dbReference type="SAM" id="SignalP"/>
    </source>
</evidence>
<feature type="signal peptide" evidence="9">
    <location>
        <begin position="1"/>
        <end position="34"/>
    </location>
</feature>
<feature type="region of interest" description="Disordered" evidence="8">
    <location>
        <begin position="662"/>
        <end position="714"/>
    </location>
</feature>